<evidence type="ECO:0000313" key="5">
    <source>
        <dbReference type="EMBL" id="KAL3120176.1"/>
    </source>
</evidence>
<evidence type="ECO:0000313" key="2">
    <source>
        <dbReference type="EMBL" id="KAL3069545.1"/>
    </source>
</evidence>
<dbReference type="EMBL" id="JBICBT010001395">
    <property type="protein sequence ID" value="KAL3069545.1"/>
    <property type="molecule type" value="Genomic_DNA"/>
</dbReference>
<dbReference type="AlphaFoldDB" id="A0ABD2I0A0"/>
<feature type="compositionally biased region" description="Basic and acidic residues" evidence="1">
    <location>
        <begin position="29"/>
        <end position="52"/>
    </location>
</feature>
<evidence type="ECO:0000313" key="7">
    <source>
        <dbReference type="Proteomes" id="UP001620626"/>
    </source>
</evidence>
<protein>
    <submittedName>
        <fullName evidence="3">Uncharacterized protein</fullName>
    </submittedName>
</protein>
<evidence type="ECO:0000313" key="6">
    <source>
        <dbReference type="EMBL" id="KAL3120179.1"/>
    </source>
</evidence>
<dbReference type="Proteomes" id="UP001620626">
    <property type="component" value="Unassembled WGS sequence"/>
</dbReference>
<evidence type="ECO:0000256" key="1">
    <source>
        <dbReference type="SAM" id="MobiDB-lite"/>
    </source>
</evidence>
<dbReference type="EMBL" id="JBICBT010001395">
    <property type="protein sequence ID" value="KAL3069548.1"/>
    <property type="molecule type" value="Genomic_DNA"/>
</dbReference>
<keyword evidence="7" id="KW-1185">Reference proteome</keyword>
<evidence type="ECO:0000313" key="4">
    <source>
        <dbReference type="EMBL" id="KAL3120175.1"/>
    </source>
</evidence>
<dbReference type="EMBL" id="JBICBT010000221">
    <property type="protein sequence ID" value="KAL3120175.1"/>
    <property type="molecule type" value="Genomic_DNA"/>
</dbReference>
<name>A0ABD2I0A0_9BILA</name>
<organism evidence="3 7">
    <name type="scientific">Heterodera trifolii</name>
    <dbReference type="NCBI Taxonomy" id="157864"/>
    <lineage>
        <taxon>Eukaryota</taxon>
        <taxon>Metazoa</taxon>
        <taxon>Ecdysozoa</taxon>
        <taxon>Nematoda</taxon>
        <taxon>Chromadorea</taxon>
        <taxon>Rhabditida</taxon>
        <taxon>Tylenchina</taxon>
        <taxon>Tylenchomorpha</taxon>
        <taxon>Tylenchoidea</taxon>
        <taxon>Heteroderidae</taxon>
        <taxon>Heteroderinae</taxon>
        <taxon>Heterodera</taxon>
    </lineage>
</organism>
<accession>A0ABD2I0A0</accession>
<feature type="region of interest" description="Disordered" evidence="1">
    <location>
        <begin position="70"/>
        <end position="90"/>
    </location>
</feature>
<dbReference type="EMBL" id="JBICBT010000221">
    <property type="protein sequence ID" value="KAL3120176.1"/>
    <property type="molecule type" value="Genomic_DNA"/>
</dbReference>
<evidence type="ECO:0000313" key="3">
    <source>
        <dbReference type="EMBL" id="KAL3069548.1"/>
    </source>
</evidence>
<proteinExistence type="predicted"/>
<sequence length="146" mass="17883">MYAQQNDMSVSQEEAVLPRLTAADFAAMDEAHRQREVERRQREEQQQREFENRPKWMWSDEWMARQRAWEEENEEKEKDPQKWKMEQEKHIQKWAQKNTEIWKKSLDERSSSSNNNNKQSDAAQYTWDWAKLENQEKTFLETGGLW</sequence>
<gene>
    <name evidence="4" type="ORF">niasHT_008929</name>
    <name evidence="5" type="ORF">niasHT_008930</name>
    <name evidence="6" type="ORF">niasHT_008933</name>
    <name evidence="2" type="ORF">niasHT_034727</name>
    <name evidence="3" type="ORF">niasHT_034730</name>
</gene>
<dbReference type="EMBL" id="JBICBT010000221">
    <property type="protein sequence ID" value="KAL3120179.1"/>
    <property type="molecule type" value="Genomic_DNA"/>
</dbReference>
<feature type="region of interest" description="Disordered" evidence="1">
    <location>
        <begin position="27"/>
        <end position="52"/>
    </location>
</feature>
<reference evidence="3 7" key="1">
    <citation type="submission" date="2024-10" db="EMBL/GenBank/DDBJ databases">
        <authorList>
            <person name="Kim D."/>
        </authorList>
    </citation>
    <scope>NUCLEOTIDE SEQUENCE [LARGE SCALE GENOMIC DNA]</scope>
    <source>
        <strain evidence="3">BH-2024</strain>
    </source>
</reference>
<comment type="caution">
    <text evidence="3">The sequence shown here is derived from an EMBL/GenBank/DDBJ whole genome shotgun (WGS) entry which is preliminary data.</text>
</comment>